<dbReference type="InterPro" id="IPR036390">
    <property type="entry name" value="WH_DNA-bd_sf"/>
</dbReference>
<dbReference type="GO" id="GO:0008270">
    <property type="term" value="F:zinc ion binding"/>
    <property type="evidence" value="ECO:0007669"/>
    <property type="project" value="TreeGrafter"/>
</dbReference>
<evidence type="ECO:0000256" key="4">
    <source>
        <dbReference type="ARBA" id="ARBA00023015"/>
    </source>
</evidence>
<keyword evidence="5" id="KW-0238">DNA-binding</keyword>
<dbReference type="PANTHER" id="PTHR33202">
    <property type="entry name" value="ZINC UPTAKE REGULATION PROTEIN"/>
    <property type="match status" value="1"/>
</dbReference>
<evidence type="ECO:0000256" key="1">
    <source>
        <dbReference type="ARBA" id="ARBA00007957"/>
    </source>
</evidence>
<keyword evidence="6" id="KW-0804">Transcription</keyword>
<comment type="similarity">
    <text evidence="1">Belongs to the Fur family.</text>
</comment>
<dbReference type="Gene3D" id="1.10.10.10">
    <property type="entry name" value="Winged helix-like DNA-binding domain superfamily/Winged helix DNA-binding domain"/>
    <property type="match status" value="1"/>
</dbReference>
<dbReference type="Gene3D" id="3.30.1490.190">
    <property type="match status" value="1"/>
</dbReference>
<keyword evidence="10" id="KW-1185">Reference proteome</keyword>
<evidence type="ECO:0000256" key="3">
    <source>
        <dbReference type="ARBA" id="ARBA00022833"/>
    </source>
</evidence>
<evidence type="ECO:0000313" key="8">
    <source>
        <dbReference type="EMBL" id="GLV13147.1"/>
    </source>
</evidence>
<dbReference type="SUPFAM" id="SSF46785">
    <property type="entry name" value="Winged helix' DNA-binding domain"/>
    <property type="match status" value="1"/>
</dbReference>
<dbReference type="Proteomes" id="UP000182589">
    <property type="component" value="Unassembled WGS sequence"/>
</dbReference>
<dbReference type="GO" id="GO:0000976">
    <property type="term" value="F:transcription cis-regulatory region binding"/>
    <property type="evidence" value="ECO:0007669"/>
    <property type="project" value="TreeGrafter"/>
</dbReference>
<evidence type="ECO:0000313" key="9">
    <source>
        <dbReference type="EMBL" id="SDW15368.1"/>
    </source>
</evidence>
<dbReference type="Proteomes" id="UP001157137">
    <property type="component" value="Unassembled WGS sequence"/>
</dbReference>
<evidence type="ECO:0000313" key="10">
    <source>
        <dbReference type="Proteomes" id="UP000182589"/>
    </source>
</evidence>
<feature type="binding site" evidence="7">
    <location>
        <position position="98"/>
    </location>
    <ligand>
        <name>Zn(2+)</name>
        <dbReference type="ChEBI" id="CHEBI:29105"/>
    </ligand>
</feature>
<evidence type="ECO:0000256" key="2">
    <source>
        <dbReference type="ARBA" id="ARBA00022491"/>
    </source>
</evidence>
<dbReference type="GO" id="GO:0003700">
    <property type="term" value="F:DNA-binding transcription factor activity"/>
    <property type="evidence" value="ECO:0007669"/>
    <property type="project" value="InterPro"/>
</dbReference>
<comment type="cofactor">
    <cofactor evidence="7">
        <name>Zn(2+)</name>
        <dbReference type="ChEBI" id="CHEBI:29105"/>
    </cofactor>
    <text evidence="7">Binds 1 zinc ion per subunit.</text>
</comment>
<evidence type="ECO:0000256" key="7">
    <source>
        <dbReference type="PIRSR" id="PIRSR602481-1"/>
    </source>
</evidence>
<reference evidence="8" key="3">
    <citation type="submission" date="2023-02" db="EMBL/GenBank/DDBJ databases">
        <title>Proposal of a novel subspecies: Alicyclobacillus hesperidum subspecies aegle.</title>
        <authorList>
            <person name="Goto K."/>
            <person name="Fujii T."/>
            <person name="Yasui K."/>
            <person name="Mochida K."/>
            <person name="Kato-Tanaka Y."/>
            <person name="Morohoshi S."/>
            <person name="An S.Y."/>
            <person name="Kasai H."/>
            <person name="Yokota A."/>
        </authorList>
    </citation>
    <scope>NUCLEOTIDE SEQUENCE</scope>
    <source>
        <strain evidence="8">DSM 12766</strain>
    </source>
</reference>
<dbReference type="InterPro" id="IPR036388">
    <property type="entry name" value="WH-like_DNA-bd_sf"/>
</dbReference>
<sequence>MYGQTTNVVKLLKESGLRVTPQREAILQFLMDYHGHATVDDIYQSVHPTFPSMSVSTVYNTVKNFAQLGLVKEITVGDGPSRFDINVKPHHHLVCIQCGALIDFYMEEQPKFQLPPEATGFEIEDYHVEVKGICPACREKSTNQ</sequence>
<dbReference type="GO" id="GO:0045892">
    <property type="term" value="P:negative regulation of DNA-templated transcription"/>
    <property type="evidence" value="ECO:0007669"/>
    <property type="project" value="TreeGrafter"/>
</dbReference>
<organism evidence="9 10">
    <name type="scientific">Alicyclobacillus hesperidum</name>
    <dbReference type="NCBI Taxonomy" id="89784"/>
    <lineage>
        <taxon>Bacteria</taxon>
        <taxon>Bacillati</taxon>
        <taxon>Bacillota</taxon>
        <taxon>Bacilli</taxon>
        <taxon>Bacillales</taxon>
        <taxon>Alicyclobacillaceae</taxon>
        <taxon>Alicyclobacillus</taxon>
    </lineage>
</organism>
<evidence type="ECO:0000256" key="5">
    <source>
        <dbReference type="ARBA" id="ARBA00023125"/>
    </source>
</evidence>
<dbReference type="EMBL" id="BSRA01000003">
    <property type="protein sequence ID" value="GLV13147.1"/>
    <property type="molecule type" value="Genomic_DNA"/>
</dbReference>
<evidence type="ECO:0000256" key="6">
    <source>
        <dbReference type="ARBA" id="ARBA00023163"/>
    </source>
</evidence>
<dbReference type="GO" id="GO:1900376">
    <property type="term" value="P:regulation of secondary metabolite biosynthetic process"/>
    <property type="evidence" value="ECO:0007669"/>
    <property type="project" value="TreeGrafter"/>
</dbReference>
<dbReference type="InterPro" id="IPR002481">
    <property type="entry name" value="FUR"/>
</dbReference>
<feature type="binding site" evidence="7">
    <location>
        <position position="95"/>
    </location>
    <ligand>
        <name>Zn(2+)</name>
        <dbReference type="ChEBI" id="CHEBI:29105"/>
    </ligand>
</feature>
<keyword evidence="7" id="KW-0479">Metal-binding</keyword>
<keyword evidence="3 7" id="KW-0862">Zinc</keyword>
<dbReference type="RefSeq" id="WP_244885083.1">
    <property type="nucleotide sequence ID" value="NZ_BSRA01000003.1"/>
</dbReference>
<dbReference type="STRING" id="89784.SAMN04489725_102198"/>
<feature type="binding site" evidence="7">
    <location>
        <position position="134"/>
    </location>
    <ligand>
        <name>Zn(2+)</name>
        <dbReference type="ChEBI" id="CHEBI:29105"/>
    </ligand>
</feature>
<dbReference type="CDD" id="cd07153">
    <property type="entry name" value="Fur_like"/>
    <property type="match status" value="1"/>
</dbReference>
<name>A0A1H2R847_9BACL</name>
<reference evidence="9" key="2">
    <citation type="submission" date="2016-10" db="EMBL/GenBank/DDBJ databases">
        <authorList>
            <person name="de Groot N.N."/>
        </authorList>
    </citation>
    <scope>NUCLEOTIDE SEQUENCE [LARGE SCALE GENOMIC DNA]</scope>
    <source>
        <strain evidence="9">DSM 12489</strain>
    </source>
</reference>
<protein>
    <submittedName>
        <fullName evidence="9">Fur family transcriptional regulator, peroxide stress response regulator</fullName>
    </submittedName>
    <submittedName>
        <fullName evidence="8">Transcriptional repressor</fullName>
    </submittedName>
</protein>
<accession>A0A1H2R847</accession>
<proteinExistence type="inferred from homology"/>
<dbReference type="InterPro" id="IPR043135">
    <property type="entry name" value="Fur_C"/>
</dbReference>
<keyword evidence="4" id="KW-0805">Transcription regulation</keyword>
<dbReference type="PANTHER" id="PTHR33202:SF8">
    <property type="entry name" value="PEROXIDE-RESPONSIVE REPRESSOR PERR"/>
    <property type="match status" value="1"/>
</dbReference>
<feature type="binding site" evidence="7">
    <location>
        <position position="137"/>
    </location>
    <ligand>
        <name>Zn(2+)</name>
        <dbReference type="ChEBI" id="CHEBI:29105"/>
    </ligand>
</feature>
<reference evidence="10" key="1">
    <citation type="submission" date="2016-10" db="EMBL/GenBank/DDBJ databases">
        <authorList>
            <person name="Varghese N."/>
        </authorList>
    </citation>
    <scope>NUCLEOTIDE SEQUENCE [LARGE SCALE GENOMIC DNA]</scope>
    <source>
        <strain evidence="10">DSM 12489</strain>
    </source>
</reference>
<dbReference type="EMBL" id="FNOJ01000002">
    <property type="protein sequence ID" value="SDW15368.1"/>
    <property type="molecule type" value="Genomic_DNA"/>
</dbReference>
<keyword evidence="2" id="KW-0678">Repressor</keyword>
<dbReference type="Pfam" id="PF01475">
    <property type="entry name" value="FUR"/>
    <property type="match status" value="1"/>
</dbReference>
<gene>
    <name evidence="8" type="ORF">Heshes_08310</name>
    <name evidence="9" type="ORF">SAMN04489725_102198</name>
</gene>
<dbReference type="AlphaFoldDB" id="A0A1H2R847"/>